<dbReference type="InterPro" id="IPR001683">
    <property type="entry name" value="PX_dom"/>
</dbReference>
<dbReference type="PROSITE" id="PS50195">
    <property type="entry name" value="PX"/>
    <property type="match status" value="1"/>
</dbReference>
<dbReference type="SMART" id="SM00312">
    <property type="entry name" value="PX"/>
    <property type="match status" value="1"/>
</dbReference>
<feature type="region of interest" description="Disordered" evidence="1">
    <location>
        <begin position="441"/>
        <end position="467"/>
    </location>
</feature>
<feature type="compositionally biased region" description="Polar residues" evidence="1">
    <location>
        <begin position="441"/>
        <end position="456"/>
    </location>
</feature>
<dbReference type="PROSITE" id="PS50096">
    <property type="entry name" value="IQ"/>
    <property type="match status" value="1"/>
</dbReference>
<feature type="domain" description="PX" evidence="2">
    <location>
        <begin position="212"/>
        <end position="322"/>
    </location>
</feature>
<proteinExistence type="predicted"/>
<dbReference type="CDD" id="cd06093">
    <property type="entry name" value="PX_domain"/>
    <property type="match status" value="1"/>
</dbReference>
<feature type="compositionally biased region" description="Low complexity" evidence="1">
    <location>
        <begin position="385"/>
        <end position="405"/>
    </location>
</feature>
<keyword evidence="4" id="KW-1185">Reference proteome</keyword>
<feature type="region of interest" description="Disordered" evidence="1">
    <location>
        <begin position="99"/>
        <end position="160"/>
    </location>
</feature>
<evidence type="ECO:0000313" key="4">
    <source>
        <dbReference type="Proteomes" id="UP001515480"/>
    </source>
</evidence>
<evidence type="ECO:0000256" key="1">
    <source>
        <dbReference type="SAM" id="MobiDB-lite"/>
    </source>
</evidence>
<dbReference type="Pfam" id="PF00787">
    <property type="entry name" value="PX"/>
    <property type="match status" value="1"/>
</dbReference>
<feature type="compositionally biased region" description="Low complexity" evidence="1">
    <location>
        <begin position="99"/>
        <end position="127"/>
    </location>
</feature>
<dbReference type="SUPFAM" id="SSF64268">
    <property type="entry name" value="PX domain"/>
    <property type="match status" value="1"/>
</dbReference>
<dbReference type="AlphaFoldDB" id="A0AB34IRC6"/>
<gene>
    <name evidence="3" type="ORF">AB1Y20_012197</name>
</gene>
<comment type="caution">
    <text evidence="3">The sequence shown here is derived from an EMBL/GenBank/DDBJ whole genome shotgun (WGS) entry which is preliminary data.</text>
</comment>
<dbReference type="PANTHER" id="PTHR22775">
    <property type="entry name" value="SORTING NEXIN"/>
    <property type="match status" value="1"/>
</dbReference>
<name>A0AB34IRC6_PRYPA</name>
<dbReference type="InterPro" id="IPR036871">
    <property type="entry name" value="PX_dom_sf"/>
</dbReference>
<evidence type="ECO:0000259" key="2">
    <source>
        <dbReference type="PROSITE" id="PS50195"/>
    </source>
</evidence>
<accession>A0AB34IRC6</accession>
<protein>
    <recommendedName>
        <fullName evidence="2">PX domain-containing protein</fullName>
    </recommendedName>
</protein>
<dbReference type="Proteomes" id="UP001515480">
    <property type="component" value="Unassembled WGS sequence"/>
</dbReference>
<reference evidence="3 4" key="1">
    <citation type="journal article" date="2024" name="Science">
        <title>Giant polyketide synthase enzymes in the biosynthesis of giant marine polyether toxins.</title>
        <authorList>
            <person name="Fallon T.R."/>
            <person name="Shende V.V."/>
            <person name="Wierzbicki I.H."/>
            <person name="Pendleton A.L."/>
            <person name="Watervoot N.F."/>
            <person name="Auber R.P."/>
            <person name="Gonzalez D.J."/>
            <person name="Wisecaver J.H."/>
            <person name="Moore B.S."/>
        </authorList>
    </citation>
    <scope>NUCLEOTIDE SEQUENCE [LARGE SCALE GENOMIC DNA]</scope>
    <source>
        <strain evidence="3 4">12B1</strain>
    </source>
</reference>
<dbReference type="Gene3D" id="3.30.1520.10">
    <property type="entry name" value="Phox-like domain"/>
    <property type="match status" value="1"/>
</dbReference>
<dbReference type="PANTHER" id="PTHR22775:SF3">
    <property type="entry name" value="SORTING NEXIN-13"/>
    <property type="match status" value="1"/>
</dbReference>
<dbReference type="GO" id="GO:0035091">
    <property type="term" value="F:phosphatidylinositol binding"/>
    <property type="evidence" value="ECO:0007669"/>
    <property type="project" value="InterPro"/>
</dbReference>
<feature type="region of interest" description="Disordered" evidence="1">
    <location>
        <begin position="333"/>
        <end position="407"/>
    </location>
</feature>
<dbReference type="EMBL" id="JBGBPQ010000021">
    <property type="protein sequence ID" value="KAL1503725.1"/>
    <property type="molecule type" value="Genomic_DNA"/>
</dbReference>
<organism evidence="3 4">
    <name type="scientific">Prymnesium parvum</name>
    <name type="common">Toxic golden alga</name>
    <dbReference type="NCBI Taxonomy" id="97485"/>
    <lineage>
        <taxon>Eukaryota</taxon>
        <taxon>Haptista</taxon>
        <taxon>Haptophyta</taxon>
        <taxon>Prymnesiophyceae</taxon>
        <taxon>Prymnesiales</taxon>
        <taxon>Prymnesiaceae</taxon>
        <taxon>Prymnesium</taxon>
    </lineage>
</organism>
<evidence type="ECO:0000313" key="3">
    <source>
        <dbReference type="EMBL" id="KAL1503725.1"/>
    </source>
</evidence>
<sequence>MPHSDQEVALLRDELRRSHDALAVSQKHLGVLASHLHTLTSASSPPSVDPRTSHSSILSNCLTDAPVPLSQVKGLVGDHTPLAVPPLAFLLSQQQLSRRSAPSTRLPSAPSLASSPPQAAPTASSASHVAPSLASYQPPSVRSLKSSSRSRDRLSREPNPLKQMAHVLQRLVRPEEAEREAVRLGAVLLIQAVARGAAARRELRLRRAVNAHVHEATILTKPSRYWGVVSIPCYAITVIRDSSTWTVHHRYSDWRDLHALLRPLLPSLPPLPPKRPFRSARVTRQRQEALDAYLQRVLPLAAASPAARRLLLDFLSKSHQSWKYDTVPPPADVRRPAVYDRSSGATASSVVGRRTAPPPAAARRLASAREARAPTRAALERQGAPLPETRSLLPSPTTSSPLASTNRASPHITPCLPFLMLLTLCCLSSVQQLLLQSCGANASTRSTRMRSPTDTSRIGDLPPSLTSPHRGRLALPPHEEMPLPSLFAALVGKVFHVLSNVPGPSLCTCK</sequence>